<dbReference type="GO" id="GO:0043130">
    <property type="term" value="F:ubiquitin binding"/>
    <property type="evidence" value="ECO:0007669"/>
    <property type="project" value="TreeGrafter"/>
</dbReference>
<dbReference type="Pfam" id="PF12315">
    <property type="entry name" value="DA1-like"/>
    <property type="match status" value="1"/>
</dbReference>
<dbReference type="PANTHER" id="PTHR24209">
    <property type="entry name" value="PROTEIN DA1-RELATED 2"/>
    <property type="match status" value="1"/>
</dbReference>
<reference evidence="2" key="1">
    <citation type="submission" date="2020-08" db="EMBL/GenBank/DDBJ databases">
        <title>Plant Genome Project.</title>
        <authorList>
            <person name="Zhang R.-G."/>
        </authorList>
    </citation>
    <scope>NUCLEOTIDE SEQUENCE</scope>
    <source>
        <strain evidence="2">WSP0</strain>
        <tissue evidence="2">Leaf</tissue>
    </source>
</reference>
<dbReference type="PANTHER" id="PTHR24209:SF31">
    <property type="entry name" value="PROTEIN DA1-LIKE ISOFORM X1"/>
    <property type="match status" value="1"/>
</dbReference>
<protein>
    <recommendedName>
        <fullName evidence="1">Protein DA1-like domain-containing protein</fullName>
    </recommendedName>
</protein>
<feature type="domain" description="Protein DA1-like" evidence="1">
    <location>
        <begin position="38"/>
        <end position="138"/>
    </location>
</feature>
<dbReference type="InterPro" id="IPR045218">
    <property type="entry name" value="DA1-like"/>
</dbReference>
<evidence type="ECO:0000259" key="1">
    <source>
        <dbReference type="Pfam" id="PF12315"/>
    </source>
</evidence>
<keyword evidence="3" id="KW-1185">Reference proteome</keyword>
<dbReference type="Proteomes" id="UP000823749">
    <property type="component" value="Chromosome 1"/>
</dbReference>
<proteinExistence type="predicted"/>
<name>A0AAV6LJB9_9ERIC</name>
<accession>A0AAV6LJB9</accession>
<organism evidence="2 3">
    <name type="scientific">Rhododendron griersonianum</name>
    <dbReference type="NCBI Taxonomy" id="479676"/>
    <lineage>
        <taxon>Eukaryota</taxon>
        <taxon>Viridiplantae</taxon>
        <taxon>Streptophyta</taxon>
        <taxon>Embryophyta</taxon>
        <taxon>Tracheophyta</taxon>
        <taxon>Spermatophyta</taxon>
        <taxon>Magnoliopsida</taxon>
        <taxon>eudicotyledons</taxon>
        <taxon>Gunneridae</taxon>
        <taxon>Pentapetalae</taxon>
        <taxon>asterids</taxon>
        <taxon>Ericales</taxon>
        <taxon>Ericaceae</taxon>
        <taxon>Ericoideae</taxon>
        <taxon>Rhodoreae</taxon>
        <taxon>Rhododendron</taxon>
    </lineage>
</organism>
<gene>
    <name evidence="2" type="ORF">RHGRI_000347</name>
</gene>
<dbReference type="AlphaFoldDB" id="A0AAV6LJB9"/>
<sequence>MVQIMKVIRQSYEVKVLYNLLYISFGFIRFLIVRVTRNPYDQGLTLYDDKATIKIVERCVRRGADMKVVTKKKEVKRDKVVAILLLFGFPKPIIGATLAHEMGHALIRLQGWTFILERKVEEGICEAIAYEWLKYKVPNYDPSYTQKEAAIVEWLRIQEMVREARRAIKKYGLKRTLKHVAHWRNIPE</sequence>
<evidence type="ECO:0000313" key="2">
    <source>
        <dbReference type="EMBL" id="KAG5564129.1"/>
    </source>
</evidence>
<comment type="caution">
    <text evidence="2">The sequence shown here is derived from an EMBL/GenBank/DDBJ whole genome shotgun (WGS) entry which is preliminary data.</text>
</comment>
<dbReference type="EMBL" id="JACTNZ010000001">
    <property type="protein sequence ID" value="KAG5564129.1"/>
    <property type="molecule type" value="Genomic_DNA"/>
</dbReference>
<dbReference type="InterPro" id="IPR022087">
    <property type="entry name" value="DA1-like_dom"/>
</dbReference>
<evidence type="ECO:0000313" key="3">
    <source>
        <dbReference type="Proteomes" id="UP000823749"/>
    </source>
</evidence>